<dbReference type="RefSeq" id="XP_008917152.1">
    <property type="nucleotide sequence ID" value="XM_008918904.1"/>
</dbReference>
<evidence type="ECO:0000313" key="3">
    <source>
        <dbReference type="Proteomes" id="UP000018817"/>
    </source>
</evidence>
<reference evidence="3" key="1">
    <citation type="submission" date="2011-12" db="EMBL/GenBank/DDBJ databases">
        <authorList>
            <consortium name="The Broad Institute Genome Sequencing Platform"/>
            <person name="Russ C."/>
            <person name="Tyler B."/>
            <person name="Panabieres F."/>
            <person name="Shan W."/>
            <person name="Tripathy S."/>
            <person name="Grunwald N."/>
            <person name="Machado M."/>
            <person name="Young S.K."/>
            <person name="Zeng Q."/>
            <person name="Gargeya S."/>
            <person name="Fitzgerald M."/>
            <person name="Haas B."/>
            <person name="Abouelleil A."/>
            <person name="Alvarado L."/>
            <person name="Arachchi H.M."/>
            <person name="Berlin A."/>
            <person name="Chapman S.B."/>
            <person name="Gearin G."/>
            <person name="Goldberg J."/>
            <person name="Griggs A."/>
            <person name="Gujja S."/>
            <person name="Hansen M."/>
            <person name="Heiman D."/>
            <person name="Howarth C."/>
            <person name="Larimer J."/>
            <person name="Lui A."/>
            <person name="MacDonald P.J.P."/>
            <person name="McCowen C."/>
            <person name="Montmayeur A."/>
            <person name="Murphy C."/>
            <person name="Neiman D."/>
            <person name="Pearson M."/>
            <person name="Priest M."/>
            <person name="Roberts A."/>
            <person name="Saif S."/>
            <person name="Shea T."/>
            <person name="Sisk P."/>
            <person name="Stolte C."/>
            <person name="Sykes S."/>
            <person name="Wortman J."/>
            <person name="Nusbaum C."/>
            <person name="Birren B."/>
        </authorList>
    </citation>
    <scope>NUCLEOTIDE SEQUENCE [LARGE SCALE GENOMIC DNA]</scope>
    <source>
        <strain evidence="3">INRA-310</strain>
    </source>
</reference>
<accession>W2PA62</accession>
<feature type="compositionally biased region" description="Acidic residues" evidence="1">
    <location>
        <begin position="1"/>
        <end position="25"/>
    </location>
</feature>
<gene>
    <name evidence="2" type="ORF">PPTG_24911</name>
</gene>
<dbReference type="EMBL" id="KI669926">
    <property type="protein sequence ID" value="ETM97550.1"/>
    <property type="molecule type" value="Genomic_DNA"/>
</dbReference>
<evidence type="ECO:0000256" key="1">
    <source>
        <dbReference type="SAM" id="MobiDB-lite"/>
    </source>
</evidence>
<evidence type="ECO:0000313" key="2">
    <source>
        <dbReference type="EMBL" id="ETM97550.1"/>
    </source>
</evidence>
<dbReference type="AlphaFoldDB" id="W2PA62"/>
<sequence length="70" mass="7776">MKELEERDFEEEGSGSTDGDNDENDDPRVFQPVGKKKIMSHEKALTIKSSMALRSVANASVKFVRTASVM</sequence>
<proteinExistence type="predicted"/>
<dbReference type="GeneID" id="20193510"/>
<organism evidence="2 3">
    <name type="scientific">Phytophthora nicotianae (strain INRA-310)</name>
    <name type="common">Phytophthora parasitica</name>
    <dbReference type="NCBI Taxonomy" id="761204"/>
    <lineage>
        <taxon>Eukaryota</taxon>
        <taxon>Sar</taxon>
        <taxon>Stramenopiles</taxon>
        <taxon>Oomycota</taxon>
        <taxon>Peronosporomycetes</taxon>
        <taxon>Peronosporales</taxon>
        <taxon>Peronosporaceae</taxon>
        <taxon>Phytophthora</taxon>
    </lineage>
</organism>
<reference evidence="2 3" key="2">
    <citation type="submission" date="2013-11" db="EMBL/GenBank/DDBJ databases">
        <title>The Genome Sequence of Phytophthora parasitica INRA-310.</title>
        <authorList>
            <consortium name="The Broad Institute Genomics Platform"/>
            <person name="Russ C."/>
            <person name="Tyler B."/>
            <person name="Panabieres F."/>
            <person name="Shan W."/>
            <person name="Tripathy S."/>
            <person name="Grunwald N."/>
            <person name="Machado M."/>
            <person name="Johnson C.S."/>
            <person name="Arredondo F."/>
            <person name="Hong C."/>
            <person name="Coffey M."/>
            <person name="Young S.K."/>
            <person name="Zeng Q."/>
            <person name="Gargeya S."/>
            <person name="Fitzgerald M."/>
            <person name="Abouelleil A."/>
            <person name="Alvarado L."/>
            <person name="Chapman S.B."/>
            <person name="Gainer-Dewar J."/>
            <person name="Goldberg J."/>
            <person name="Griggs A."/>
            <person name="Gujja S."/>
            <person name="Hansen M."/>
            <person name="Howarth C."/>
            <person name="Imamovic A."/>
            <person name="Ireland A."/>
            <person name="Larimer J."/>
            <person name="McCowan C."/>
            <person name="Murphy C."/>
            <person name="Pearson M."/>
            <person name="Poon T.W."/>
            <person name="Priest M."/>
            <person name="Roberts A."/>
            <person name="Saif S."/>
            <person name="Shea T."/>
            <person name="Sykes S."/>
            <person name="Wortman J."/>
            <person name="Nusbaum C."/>
            <person name="Birren B."/>
        </authorList>
    </citation>
    <scope>NUCLEOTIDE SEQUENCE [LARGE SCALE GENOMIC DNA]</scope>
    <source>
        <strain evidence="2 3">INRA-310</strain>
    </source>
</reference>
<dbReference type="Proteomes" id="UP000018817">
    <property type="component" value="Unassembled WGS sequence"/>
</dbReference>
<dbReference type="VEuPathDB" id="FungiDB:PPTG_24911"/>
<name>W2PA62_PHYN3</name>
<protein>
    <submittedName>
        <fullName evidence="2">Uncharacterized protein</fullName>
    </submittedName>
</protein>
<feature type="region of interest" description="Disordered" evidence="1">
    <location>
        <begin position="1"/>
        <end position="32"/>
    </location>
</feature>